<dbReference type="Proteomes" id="UP001164929">
    <property type="component" value="Chromosome 7"/>
</dbReference>
<protein>
    <submittedName>
        <fullName evidence="2">Uncharacterized protein</fullName>
    </submittedName>
</protein>
<evidence type="ECO:0000256" key="1">
    <source>
        <dbReference type="SAM" id="Phobius"/>
    </source>
</evidence>
<sequence length="90" mass="10374">MYIEPPFPSFSYKRTPPPSVLSHFQITPKKMVVESLTEEVWLSFAIFLFVCLYLFLVVLESSWSNSAASWLPQDCFLISNSTQKKYGISE</sequence>
<feature type="transmembrane region" description="Helical" evidence="1">
    <location>
        <begin position="40"/>
        <end position="59"/>
    </location>
</feature>
<evidence type="ECO:0000313" key="3">
    <source>
        <dbReference type="Proteomes" id="UP001164929"/>
    </source>
</evidence>
<comment type="caution">
    <text evidence="2">The sequence shown here is derived from an EMBL/GenBank/DDBJ whole genome shotgun (WGS) entry which is preliminary data.</text>
</comment>
<name>A0AAD6QJ91_9ROSI</name>
<evidence type="ECO:0000313" key="2">
    <source>
        <dbReference type="EMBL" id="KAJ6991390.1"/>
    </source>
</evidence>
<gene>
    <name evidence="2" type="ORF">NC653_019546</name>
</gene>
<keyword evidence="1" id="KW-0812">Transmembrane</keyword>
<dbReference type="EMBL" id="JAQIZT010000007">
    <property type="protein sequence ID" value="KAJ6991390.1"/>
    <property type="molecule type" value="Genomic_DNA"/>
</dbReference>
<keyword evidence="1" id="KW-1133">Transmembrane helix</keyword>
<keyword evidence="1" id="KW-0472">Membrane</keyword>
<proteinExistence type="predicted"/>
<organism evidence="2 3">
    <name type="scientific">Populus alba x Populus x berolinensis</name>
    <dbReference type="NCBI Taxonomy" id="444605"/>
    <lineage>
        <taxon>Eukaryota</taxon>
        <taxon>Viridiplantae</taxon>
        <taxon>Streptophyta</taxon>
        <taxon>Embryophyta</taxon>
        <taxon>Tracheophyta</taxon>
        <taxon>Spermatophyta</taxon>
        <taxon>Magnoliopsida</taxon>
        <taxon>eudicotyledons</taxon>
        <taxon>Gunneridae</taxon>
        <taxon>Pentapetalae</taxon>
        <taxon>rosids</taxon>
        <taxon>fabids</taxon>
        <taxon>Malpighiales</taxon>
        <taxon>Salicaceae</taxon>
        <taxon>Saliceae</taxon>
        <taxon>Populus</taxon>
    </lineage>
</organism>
<accession>A0AAD6QJ91</accession>
<reference evidence="2" key="1">
    <citation type="journal article" date="2023" name="Mol. Ecol. Resour.">
        <title>Chromosome-level genome assembly of a triploid poplar Populus alba 'Berolinensis'.</title>
        <authorList>
            <person name="Chen S."/>
            <person name="Yu Y."/>
            <person name="Wang X."/>
            <person name="Wang S."/>
            <person name="Zhang T."/>
            <person name="Zhou Y."/>
            <person name="He R."/>
            <person name="Meng N."/>
            <person name="Wang Y."/>
            <person name="Liu W."/>
            <person name="Liu Z."/>
            <person name="Liu J."/>
            <person name="Guo Q."/>
            <person name="Huang H."/>
            <person name="Sederoff R.R."/>
            <person name="Wang G."/>
            <person name="Qu G."/>
            <person name="Chen S."/>
        </authorList>
    </citation>
    <scope>NUCLEOTIDE SEQUENCE</scope>
    <source>
        <strain evidence="2">SC-2020</strain>
    </source>
</reference>
<dbReference type="AlphaFoldDB" id="A0AAD6QJ91"/>
<keyword evidence="3" id="KW-1185">Reference proteome</keyword>